<keyword evidence="1" id="KW-0812">Transmembrane</keyword>
<dbReference type="VEuPathDB" id="CryptoDB:Vbra_358"/>
<dbReference type="Proteomes" id="UP000041254">
    <property type="component" value="Unassembled WGS sequence"/>
</dbReference>
<gene>
    <name evidence="2" type="ORF">Vbra_358</name>
</gene>
<reference evidence="2 3" key="1">
    <citation type="submission" date="2014-11" db="EMBL/GenBank/DDBJ databases">
        <authorList>
            <person name="Zhu J."/>
            <person name="Qi W."/>
            <person name="Song R."/>
        </authorList>
    </citation>
    <scope>NUCLEOTIDE SEQUENCE [LARGE SCALE GENOMIC DNA]</scope>
</reference>
<dbReference type="AlphaFoldDB" id="A0A0G4GTZ4"/>
<keyword evidence="1" id="KW-1133">Transmembrane helix</keyword>
<dbReference type="InterPro" id="IPR018723">
    <property type="entry name" value="DUF2254_membrane"/>
</dbReference>
<protein>
    <submittedName>
        <fullName evidence="2">Uncharacterized protein</fullName>
    </submittedName>
</protein>
<proteinExistence type="predicted"/>
<keyword evidence="1" id="KW-0472">Membrane</keyword>
<sequence length="174" mass="20196">MTVTFFVGGEAPGEQEEDPFTPEWAVDMLGFYSIILIWVLIYFMHNFLCGLHLQHILRQIAEENKQSLREADWSRLEDPCHWVTKIALHFRKSAKKSFKMRTVEQPRESDETEPFYEFDPGHRDAVLAKRSGYIRSADLQSLAHQLRHERPPLQLCFSGRVMVGTFITEGTVLA</sequence>
<dbReference type="EMBL" id="CDMY01000812">
    <property type="protein sequence ID" value="CEM34241.1"/>
    <property type="molecule type" value="Genomic_DNA"/>
</dbReference>
<dbReference type="PhylomeDB" id="A0A0G4GTZ4"/>
<feature type="transmembrane region" description="Helical" evidence="1">
    <location>
        <begin position="29"/>
        <end position="48"/>
    </location>
</feature>
<evidence type="ECO:0000313" key="3">
    <source>
        <dbReference type="Proteomes" id="UP000041254"/>
    </source>
</evidence>
<dbReference type="Pfam" id="PF10011">
    <property type="entry name" value="DUF2254"/>
    <property type="match status" value="1"/>
</dbReference>
<evidence type="ECO:0000256" key="1">
    <source>
        <dbReference type="SAM" id="Phobius"/>
    </source>
</evidence>
<dbReference type="InParanoid" id="A0A0G4GTZ4"/>
<organism evidence="2 3">
    <name type="scientific">Vitrella brassicaformis (strain CCMP3155)</name>
    <dbReference type="NCBI Taxonomy" id="1169540"/>
    <lineage>
        <taxon>Eukaryota</taxon>
        <taxon>Sar</taxon>
        <taxon>Alveolata</taxon>
        <taxon>Colpodellida</taxon>
        <taxon>Vitrellaceae</taxon>
        <taxon>Vitrella</taxon>
    </lineage>
</organism>
<name>A0A0G4GTZ4_VITBC</name>
<evidence type="ECO:0000313" key="2">
    <source>
        <dbReference type="EMBL" id="CEM34241.1"/>
    </source>
</evidence>
<keyword evidence="3" id="KW-1185">Reference proteome</keyword>
<accession>A0A0G4GTZ4</accession>